<dbReference type="SUPFAM" id="SSF160544">
    <property type="entry name" value="EscU C-terminal domain-like"/>
    <property type="match status" value="1"/>
</dbReference>
<keyword evidence="4" id="KW-1185">Reference proteome</keyword>
<name>A0ABT3ZHH8_9BURK</name>
<comment type="similarity">
    <text evidence="1">Belongs to the type III secretion exporter family.</text>
</comment>
<dbReference type="Pfam" id="PF01312">
    <property type="entry name" value="Bac_export_2"/>
    <property type="match status" value="1"/>
</dbReference>
<dbReference type="InterPro" id="IPR029025">
    <property type="entry name" value="T3SS_substrate_exporter_C"/>
</dbReference>
<dbReference type="RefSeq" id="WP_267845150.1">
    <property type="nucleotide sequence ID" value="NZ_JAPMXC010000001.1"/>
</dbReference>
<evidence type="ECO:0000313" key="4">
    <source>
        <dbReference type="Proteomes" id="UP001082899"/>
    </source>
</evidence>
<feature type="region of interest" description="Disordered" evidence="2">
    <location>
        <begin position="1"/>
        <end position="23"/>
    </location>
</feature>
<accession>A0ABT3ZHH8</accession>
<dbReference type="Proteomes" id="UP001082899">
    <property type="component" value="Unassembled WGS sequence"/>
</dbReference>
<evidence type="ECO:0000256" key="2">
    <source>
        <dbReference type="SAM" id="MobiDB-lite"/>
    </source>
</evidence>
<evidence type="ECO:0000313" key="3">
    <source>
        <dbReference type="EMBL" id="MCY0385973.1"/>
    </source>
</evidence>
<evidence type="ECO:0000256" key="1">
    <source>
        <dbReference type="ARBA" id="ARBA00010690"/>
    </source>
</evidence>
<feature type="compositionally biased region" description="Basic and acidic residues" evidence="2">
    <location>
        <begin position="1"/>
        <end position="22"/>
    </location>
</feature>
<dbReference type="PANTHER" id="PTHR30531:SF12">
    <property type="entry name" value="FLAGELLAR BIOSYNTHETIC PROTEIN FLHB"/>
    <property type="match status" value="1"/>
</dbReference>
<dbReference type="PANTHER" id="PTHR30531">
    <property type="entry name" value="FLAGELLAR BIOSYNTHETIC PROTEIN FLHB"/>
    <property type="match status" value="1"/>
</dbReference>
<proteinExistence type="inferred from homology"/>
<organism evidence="3 4">
    <name type="scientific">Robbsia betulipollinis</name>
    <dbReference type="NCBI Taxonomy" id="2981849"/>
    <lineage>
        <taxon>Bacteria</taxon>
        <taxon>Pseudomonadati</taxon>
        <taxon>Pseudomonadota</taxon>
        <taxon>Betaproteobacteria</taxon>
        <taxon>Burkholderiales</taxon>
        <taxon>Burkholderiaceae</taxon>
        <taxon>Robbsia</taxon>
    </lineage>
</organism>
<dbReference type="Gene3D" id="3.40.1690.10">
    <property type="entry name" value="secretion proteins EscU"/>
    <property type="match status" value="1"/>
</dbReference>
<comment type="caution">
    <text evidence="3">The sequence shown here is derived from an EMBL/GenBank/DDBJ whole genome shotgun (WGS) entry which is preliminary data.</text>
</comment>
<protein>
    <submittedName>
        <fullName evidence="3">EscU/YscU/HrcU family type III secretion system export apparatus switch protein</fullName>
    </submittedName>
</protein>
<sequence length="118" mass="12524">MSVRPSDIEEALRSESGPDPRRTAIALSYDKSGSGAPKVVAKGYGLIADSIIERARAEGLYVHDAPEMVAMLAHVALDREIPPALYQAVAELLGWLYSLESRTGGPPPPPGAYPGPRS</sequence>
<dbReference type="EMBL" id="JAPMXC010000001">
    <property type="protein sequence ID" value="MCY0385973.1"/>
    <property type="molecule type" value="Genomic_DNA"/>
</dbReference>
<reference evidence="3" key="1">
    <citation type="submission" date="2022-11" db="EMBL/GenBank/DDBJ databases">
        <title>Robbsia betulipollinis sp. nov., isolated from pollen of birch (Betula pendula).</title>
        <authorList>
            <person name="Shi H."/>
            <person name="Ambika Manirajan B."/>
            <person name="Ratering S."/>
            <person name="Geissler-Plaum R."/>
            <person name="Schnell S."/>
        </authorList>
    </citation>
    <scope>NUCLEOTIDE SEQUENCE</scope>
    <source>
        <strain evidence="3">Bb-Pol-6</strain>
    </source>
</reference>
<dbReference type="InterPro" id="IPR006135">
    <property type="entry name" value="T3SS_substrate_exporter"/>
</dbReference>
<gene>
    <name evidence="3" type="ORF">OVY01_01680</name>
</gene>